<comment type="caution">
    <text evidence="1">The sequence shown here is derived from an EMBL/GenBank/DDBJ whole genome shotgun (WGS) entry which is preliminary data.</text>
</comment>
<keyword evidence="2" id="KW-1185">Reference proteome</keyword>
<dbReference type="AlphaFoldDB" id="F2BFA0"/>
<gene>
    <name evidence="1" type="ORF">HMPREF9123_2407</name>
</gene>
<protein>
    <submittedName>
        <fullName evidence="1">Uncharacterized protein</fullName>
    </submittedName>
</protein>
<name>F2BFA0_9NEIS</name>
<reference evidence="1 2" key="1">
    <citation type="submission" date="2011-02" db="EMBL/GenBank/DDBJ databases">
        <authorList>
            <person name="Muzny D."/>
            <person name="Qin X."/>
            <person name="Deng J."/>
            <person name="Jiang H."/>
            <person name="Liu Y."/>
            <person name="Qu J."/>
            <person name="Song X.-Z."/>
            <person name="Zhang L."/>
            <person name="Thornton R."/>
            <person name="Coyle M."/>
            <person name="Francisco L."/>
            <person name="Jackson L."/>
            <person name="Javaid M."/>
            <person name="Korchina V."/>
            <person name="Kovar C."/>
            <person name="Mata R."/>
            <person name="Mathew T."/>
            <person name="Ngo R."/>
            <person name="Nguyen L."/>
            <person name="Nguyen N."/>
            <person name="Okwuonu G."/>
            <person name="Ongeri F."/>
            <person name="Pham C."/>
            <person name="Simmons D."/>
            <person name="Wilczek-Boney K."/>
            <person name="Hale W."/>
            <person name="Jakkamsetti A."/>
            <person name="Pham P."/>
            <person name="Ruth R."/>
            <person name="San Lucas F."/>
            <person name="Warren J."/>
            <person name="Zhang J."/>
            <person name="Zhao Z."/>
            <person name="Zhou C."/>
            <person name="Zhu D."/>
            <person name="Lee S."/>
            <person name="Bess C."/>
            <person name="Blankenburg K."/>
            <person name="Forbes L."/>
            <person name="Fu Q."/>
            <person name="Gubbala S."/>
            <person name="Hirani K."/>
            <person name="Jayaseelan J.C."/>
            <person name="Lara F."/>
            <person name="Munidasa M."/>
            <person name="Palculict T."/>
            <person name="Patil S."/>
            <person name="Pu L.-L."/>
            <person name="Saada N."/>
            <person name="Tang L."/>
            <person name="Weissenberger G."/>
            <person name="Zhu Y."/>
            <person name="Hemphill L."/>
            <person name="Shang Y."/>
            <person name="Youmans B."/>
            <person name="Ayvaz T."/>
            <person name="Ross M."/>
            <person name="Santibanez J."/>
            <person name="Aqrawi P."/>
            <person name="Gross S."/>
            <person name="Joshi V."/>
            <person name="Fowler G."/>
            <person name="Nazareth L."/>
            <person name="Reid J."/>
            <person name="Worley K."/>
            <person name="Petrosino J."/>
            <person name="Highlander S."/>
            <person name="Gibbs R."/>
        </authorList>
    </citation>
    <scope>NUCLEOTIDE SEQUENCE [LARGE SCALE GENOMIC DNA]</scope>
    <source>
        <strain evidence="1 2">ATCC BAA-1200</strain>
    </source>
</reference>
<proteinExistence type="predicted"/>
<evidence type="ECO:0000313" key="1">
    <source>
        <dbReference type="EMBL" id="EGF08972.1"/>
    </source>
</evidence>
<organism evidence="1 2">
    <name type="scientific">Neisseria bacilliformis ATCC BAA-1200</name>
    <dbReference type="NCBI Taxonomy" id="888742"/>
    <lineage>
        <taxon>Bacteria</taxon>
        <taxon>Pseudomonadati</taxon>
        <taxon>Pseudomonadota</taxon>
        <taxon>Betaproteobacteria</taxon>
        <taxon>Neisseriales</taxon>
        <taxon>Neisseriaceae</taxon>
        <taxon>Neisseria</taxon>
    </lineage>
</organism>
<sequence length="43" mass="5061">MRQTNDSAGKREKLFFPPPVLFLGRVDIQRFGGFYALKRHLPR</sequence>
<dbReference type="Proteomes" id="UP000004105">
    <property type="component" value="Unassembled WGS sequence"/>
</dbReference>
<evidence type="ECO:0000313" key="2">
    <source>
        <dbReference type="Proteomes" id="UP000004105"/>
    </source>
</evidence>
<dbReference type="HOGENOM" id="CLU_3236438_0_0_4"/>
<dbReference type="EMBL" id="AFAY01000048">
    <property type="protein sequence ID" value="EGF08972.1"/>
    <property type="molecule type" value="Genomic_DNA"/>
</dbReference>
<accession>F2BFA0</accession>